<dbReference type="Pfam" id="PF13487">
    <property type="entry name" value="HD_5"/>
    <property type="match status" value="1"/>
</dbReference>
<evidence type="ECO:0000313" key="5">
    <source>
        <dbReference type="Proteomes" id="UP000663570"/>
    </source>
</evidence>
<dbReference type="InterPro" id="IPR003607">
    <property type="entry name" value="HD/PDEase_dom"/>
</dbReference>
<dbReference type="NCBIfam" id="TIGR00277">
    <property type="entry name" value="HDIG"/>
    <property type="match status" value="1"/>
</dbReference>
<reference evidence="4 5" key="1">
    <citation type="submission" date="2021-02" db="EMBL/GenBank/DDBJ databases">
        <title>Niveibacterium changnyeongensis HC41.</title>
        <authorList>
            <person name="Kang M."/>
        </authorList>
    </citation>
    <scope>NUCLEOTIDE SEQUENCE [LARGE SCALE GENOMIC DNA]</scope>
    <source>
        <strain evidence="4 5">HC41</strain>
    </source>
</reference>
<dbReference type="SUPFAM" id="SSF109604">
    <property type="entry name" value="HD-domain/PDEase-like"/>
    <property type="match status" value="1"/>
</dbReference>
<evidence type="ECO:0000259" key="2">
    <source>
        <dbReference type="PROSITE" id="PS51831"/>
    </source>
</evidence>
<dbReference type="EMBL" id="CP071060">
    <property type="protein sequence ID" value="QSI75550.1"/>
    <property type="molecule type" value="Genomic_DNA"/>
</dbReference>
<feature type="region of interest" description="Disordered" evidence="1">
    <location>
        <begin position="63"/>
        <end position="94"/>
    </location>
</feature>
<evidence type="ECO:0000313" key="4">
    <source>
        <dbReference type="EMBL" id="QSI75550.1"/>
    </source>
</evidence>
<dbReference type="InterPro" id="IPR006674">
    <property type="entry name" value="HD_domain"/>
</dbReference>
<organism evidence="4 5">
    <name type="scientific">Niveibacterium microcysteis</name>
    <dbReference type="NCBI Taxonomy" id="2811415"/>
    <lineage>
        <taxon>Bacteria</taxon>
        <taxon>Pseudomonadati</taxon>
        <taxon>Pseudomonadota</taxon>
        <taxon>Betaproteobacteria</taxon>
        <taxon>Rhodocyclales</taxon>
        <taxon>Rhodocyclaceae</taxon>
        <taxon>Niveibacterium</taxon>
    </lineage>
</organism>
<dbReference type="InterPro" id="IPR037522">
    <property type="entry name" value="HD_GYP_dom"/>
</dbReference>
<dbReference type="SMART" id="SM00471">
    <property type="entry name" value="HDc"/>
    <property type="match status" value="1"/>
</dbReference>
<dbReference type="PANTHER" id="PTHR43155">
    <property type="entry name" value="CYCLIC DI-GMP PHOSPHODIESTERASE PA4108-RELATED"/>
    <property type="match status" value="1"/>
</dbReference>
<sequence>MAVDRDDHSKDHFITPQQLCIGLHIHLDLSWMDHPFTFSSFKIKSLDQIATLQSLGLERIRYSPSKSESEPLAQPTGEISPPPPPALSKEDDPAYKAKRERIQRLTEQRTRVNACEREFQSATKAIKAITQNLFARPKESYEAARGLAETMVDSMLTDADVAITLMNDKAGNEDVYFHSLNVAVLAMMLAKELKAPAEAIKSLGVGALFHDIGKVEIPDKVVRKTDPLTHAEQQLMQQHVIYGLEIGKKLELSGEVMAIVAQHHEHADGSGYPRGLQGNQISLLARIVTIVNAYDNLCNPPNPAKAMTPHEALSVMYAQQRAHFDANALSVFIRCMGVYPPGSIVVLSNETIGIVVSVNSTRPLKPTLLVYDPAVPKEEAILVDLEQEADVTVARTLKPQQLPRPIFEYLSPRRRVTYYFDAEPGGAPSA</sequence>
<protein>
    <submittedName>
        <fullName evidence="4">HD-GYP domain-containing protein</fullName>
    </submittedName>
</protein>
<feature type="domain" description="HD" evidence="2">
    <location>
        <begin position="175"/>
        <end position="297"/>
    </location>
</feature>
<name>A0ABX7M519_9RHOO</name>
<dbReference type="PROSITE" id="PS51831">
    <property type="entry name" value="HD"/>
    <property type="match status" value="1"/>
</dbReference>
<keyword evidence="5" id="KW-1185">Reference proteome</keyword>
<evidence type="ECO:0000256" key="1">
    <source>
        <dbReference type="SAM" id="MobiDB-lite"/>
    </source>
</evidence>
<evidence type="ECO:0000259" key="3">
    <source>
        <dbReference type="PROSITE" id="PS51832"/>
    </source>
</evidence>
<feature type="domain" description="HD-GYP" evidence="3">
    <location>
        <begin position="153"/>
        <end position="348"/>
    </location>
</feature>
<dbReference type="Proteomes" id="UP000663570">
    <property type="component" value="Chromosome"/>
</dbReference>
<dbReference type="InterPro" id="IPR006675">
    <property type="entry name" value="HDIG_dom"/>
</dbReference>
<dbReference type="CDD" id="cd00077">
    <property type="entry name" value="HDc"/>
    <property type="match status" value="1"/>
</dbReference>
<proteinExistence type="predicted"/>
<gene>
    <name evidence="4" type="ORF">JY500_13720</name>
</gene>
<accession>A0ABX7M519</accession>
<dbReference type="PROSITE" id="PS51832">
    <property type="entry name" value="HD_GYP"/>
    <property type="match status" value="1"/>
</dbReference>
<dbReference type="InterPro" id="IPR021812">
    <property type="entry name" value="DUF3391"/>
</dbReference>
<dbReference type="Gene3D" id="1.10.3210.10">
    <property type="entry name" value="Hypothetical protein af1432"/>
    <property type="match status" value="1"/>
</dbReference>
<dbReference type="Pfam" id="PF11871">
    <property type="entry name" value="DUF3391"/>
    <property type="match status" value="1"/>
</dbReference>
<dbReference type="PANTHER" id="PTHR43155:SF2">
    <property type="entry name" value="CYCLIC DI-GMP PHOSPHODIESTERASE PA4108"/>
    <property type="match status" value="1"/>
</dbReference>
<dbReference type="RefSeq" id="WP_206253202.1">
    <property type="nucleotide sequence ID" value="NZ_CP071060.1"/>
</dbReference>